<dbReference type="STRING" id="214095.RU97_GL001836"/>
<sequence length="483" mass="54462">MENLVLQINDLRKGFPEPLFEIPELSVYENDRIGIIGDNGAGKSTLLKLIAGKLAPDSGQINRQVDFDYFGQLDPLLTDYRAEQLDAALLGRLKVPAVGTELSGGESAKLRLTQILSVYHQGLLLDEPTTHLDQESIQFLIEELRYYYGTLLFVSHDRHFLNELATKIWVVSAKGVREFVGNFQDYQETLALEQVTQERAHEKYLKEKRRLEQAAAQRSAQAQKMAQVSQKAKQKNIRPSRLSASKQKDTVQKALQKNAKALEKRAEQLTEVTGVKEEASLRFPLAKQLQLHNRFPVRGEVQLTVADRLLLTADFQVPLGQKVALTGANGSGKSTLLRHIYNEGAGMVISPKVVMAMYRQMSYRYTDETPLLRYLLKQTTFNESLVRSALHRLDFGERHLLTPLHELSGGEATRLALLELFLKPTNVLLLDEPTNFIDVRTIDALAALLAGYEGTVLFTSHDQTFVQENADLIWRIEAGELRQ</sequence>
<dbReference type="PANTHER" id="PTHR42855:SF2">
    <property type="entry name" value="DRUG RESISTANCE ABC TRANSPORTER,ATP-BINDING PROTEIN"/>
    <property type="match status" value="1"/>
</dbReference>
<dbReference type="InterPro" id="IPR051309">
    <property type="entry name" value="ABCF_ATPase"/>
</dbReference>
<dbReference type="CDD" id="cd03221">
    <property type="entry name" value="ABCF_EF-3"/>
    <property type="match status" value="2"/>
</dbReference>
<evidence type="ECO:0000256" key="2">
    <source>
        <dbReference type="ARBA" id="ARBA00022840"/>
    </source>
</evidence>
<dbReference type="EMBL" id="JXKH01000004">
    <property type="protein sequence ID" value="OJG18439.1"/>
    <property type="molecule type" value="Genomic_DNA"/>
</dbReference>
<keyword evidence="2" id="KW-0067">ATP-binding</keyword>
<name>A0A1L8RF92_9ENTE</name>
<dbReference type="InterPro" id="IPR017871">
    <property type="entry name" value="ABC_transporter-like_CS"/>
</dbReference>
<keyword evidence="1" id="KW-0547">Nucleotide-binding</keyword>
<feature type="domain" description="ABC transporter" evidence="4">
    <location>
        <begin position="6"/>
        <end position="198"/>
    </location>
</feature>
<dbReference type="GO" id="GO:0005524">
    <property type="term" value="F:ATP binding"/>
    <property type="evidence" value="ECO:0007669"/>
    <property type="project" value="UniProtKB-KW"/>
</dbReference>
<comment type="caution">
    <text evidence="5">The sequence shown here is derived from an EMBL/GenBank/DDBJ whole genome shotgun (WGS) entry which is preliminary data.</text>
</comment>
<dbReference type="GO" id="GO:0016887">
    <property type="term" value="F:ATP hydrolysis activity"/>
    <property type="evidence" value="ECO:0007669"/>
    <property type="project" value="InterPro"/>
</dbReference>
<dbReference type="NCBIfam" id="NF000355">
    <property type="entry name" value="ribo_prot_ABC_F"/>
    <property type="match status" value="1"/>
</dbReference>
<evidence type="ECO:0000256" key="3">
    <source>
        <dbReference type="SAM" id="MobiDB-lite"/>
    </source>
</evidence>
<dbReference type="InterPro" id="IPR003439">
    <property type="entry name" value="ABC_transporter-like_ATP-bd"/>
</dbReference>
<dbReference type="AlphaFoldDB" id="A0A1L8RF92"/>
<dbReference type="InterPro" id="IPR027417">
    <property type="entry name" value="P-loop_NTPase"/>
</dbReference>
<dbReference type="Gene3D" id="3.40.50.300">
    <property type="entry name" value="P-loop containing nucleotide triphosphate hydrolases"/>
    <property type="match status" value="3"/>
</dbReference>
<feature type="region of interest" description="Disordered" evidence="3">
    <location>
        <begin position="222"/>
        <end position="249"/>
    </location>
</feature>
<dbReference type="PROSITE" id="PS00211">
    <property type="entry name" value="ABC_TRANSPORTER_1"/>
    <property type="match status" value="1"/>
</dbReference>
<dbReference type="SMART" id="SM00382">
    <property type="entry name" value="AAA"/>
    <property type="match status" value="2"/>
</dbReference>
<organism evidence="5 6">
    <name type="scientific">Enterococcus canis</name>
    <dbReference type="NCBI Taxonomy" id="214095"/>
    <lineage>
        <taxon>Bacteria</taxon>
        <taxon>Bacillati</taxon>
        <taxon>Bacillota</taxon>
        <taxon>Bacilli</taxon>
        <taxon>Lactobacillales</taxon>
        <taxon>Enterococcaceae</taxon>
        <taxon>Enterococcus</taxon>
    </lineage>
</organism>
<accession>A0A1L8RF92</accession>
<dbReference type="PANTHER" id="PTHR42855">
    <property type="entry name" value="ABC TRANSPORTER ATP-BINDING SUBUNIT"/>
    <property type="match status" value="1"/>
</dbReference>
<gene>
    <name evidence="5" type="ORF">RU97_GL001836</name>
</gene>
<reference evidence="5 6" key="1">
    <citation type="submission" date="2014-12" db="EMBL/GenBank/DDBJ databases">
        <title>Draft genome sequences of 29 type strains of Enterococci.</title>
        <authorList>
            <person name="Zhong Z."/>
            <person name="Sun Z."/>
            <person name="Liu W."/>
            <person name="Zhang W."/>
            <person name="Zhang H."/>
        </authorList>
    </citation>
    <scope>NUCLEOTIDE SEQUENCE [LARGE SCALE GENOMIC DNA]</scope>
    <source>
        <strain evidence="5 6">DSM 17029</strain>
    </source>
</reference>
<dbReference type="PROSITE" id="PS50893">
    <property type="entry name" value="ABC_TRANSPORTER_2"/>
    <property type="match status" value="1"/>
</dbReference>
<evidence type="ECO:0000256" key="1">
    <source>
        <dbReference type="ARBA" id="ARBA00022741"/>
    </source>
</evidence>
<evidence type="ECO:0000259" key="4">
    <source>
        <dbReference type="PROSITE" id="PS50893"/>
    </source>
</evidence>
<proteinExistence type="predicted"/>
<evidence type="ECO:0000313" key="6">
    <source>
        <dbReference type="Proteomes" id="UP000181884"/>
    </source>
</evidence>
<dbReference type="InterPro" id="IPR003593">
    <property type="entry name" value="AAA+_ATPase"/>
</dbReference>
<dbReference type="RefSeq" id="WP_067394764.1">
    <property type="nucleotide sequence ID" value="NZ_JXKH01000004.1"/>
</dbReference>
<protein>
    <recommendedName>
        <fullName evidence="4">ABC transporter domain-containing protein</fullName>
    </recommendedName>
</protein>
<dbReference type="Pfam" id="PF00005">
    <property type="entry name" value="ABC_tran"/>
    <property type="match status" value="2"/>
</dbReference>
<dbReference type="Proteomes" id="UP000181884">
    <property type="component" value="Unassembled WGS sequence"/>
</dbReference>
<keyword evidence="6" id="KW-1185">Reference proteome</keyword>
<evidence type="ECO:0000313" key="5">
    <source>
        <dbReference type="EMBL" id="OJG18439.1"/>
    </source>
</evidence>
<dbReference type="SUPFAM" id="SSF52540">
    <property type="entry name" value="P-loop containing nucleoside triphosphate hydrolases"/>
    <property type="match status" value="2"/>
</dbReference>